<protein>
    <submittedName>
        <fullName evidence="2">Uncharacterized protein</fullName>
    </submittedName>
</protein>
<organism evidence="2">
    <name type="scientific">marine sediment metagenome</name>
    <dbReference type="NCBI Taxonomy" id="412755"/>
    <lineage>
        <taxon>unclassified sequences</taxon>
        <taxon>metagenomes</taxon>
        <taxon>ecological metagenomes</taxon>
    </lineage>
</organism>
<keyword evidence="1" id="KW-0812">Transmembrane</keyword>
<accession>A0A0F9MQM7</accession>
<comment type="caution">
    <text evidence="2">The sequence shown here is derived from an EMBL/GenBank/DDBJ whole genome shotgun (WGS) entry which is preliminary data.</text>
</comment>
<feature type="transmembrane region" description="Helical" evidence="1">
    <location>
        <begin position="77"/>
        <end position="99"/>
    </location>
</feature>
<evidence type="ECO:0000256" key="1">
    <source>
        <dbReference type="SAM" id="Phobius"/>
    </source>
</evidence>
<name>A0A0F9MQM7_9ZZZZ</name>
<reference evidence="2" key="1">
    <citation type="journal article" date="2015" name="Nature">
        <title>Complex archaea that bridge the gap between prokaryotes and eukaryotes.</title>
        <authorList>
            <person name="Spang A."/>
            <person name="Saw J.H."/>
            <person name="Jorgensen S.L."/>
            <person name="Zaremba-Niedzwiedzka K."/>
            <person name="Martijn J."/>
            <person name="Lind A.E."/>
            <person name="van Eijk R."/>
            <person name="Schleper C."/>
            <person name="Guy L."/>
            <person name="Ettema T.J."/>
        </authorList>
    </citation>
    <scope>NUCLEOTIDE SEQUENCE</scope>
</reference>
<sequence>MNSKGQGVLGFALLLVFFLIALTTFALIPIFIEVLDDVRDNSSLNCQGTTTFNATAFQQDSDNSSALARLTRRPTCVITGFAMVWFVLAFLIAATVWLADNWTRKKRRIVR</sequence>
<dbReference type="AlphaFoldDB" id="A0A0F9MQM7"/>
<keyword evidence="1" id="KW-0472">Membrane</keyword>
<dbReference type="EMBL" id="LAZR01004326">
    <property type="protein sequence ID" value="KKN09625.1"/>
    <property type="molecule type" value="Genomic_DNA"/>
</dbReference>
<feature type="transmembrane region" description="Helical" evidence="1">
    <location>
        <begin position="7"/>
        <end position="32"/>
    </location>
</feature>
<proteinExistence type="predicted"/>
<keyword evidence="1" id="KW-1133">Transmembrane helix</keyword>
<gene>
    <name evidence="2" type="ORF">LCGC14_1044800</name>
</gene>
<evidence type="ECO:0000313" key="2">
    <source>
        <dbReference type="EMBL" id="KKN09625.1"/>
    </source>
</evidence>